<proteinExistence type="predicted"/>
<accession>A0A7S0GHN0</accession>
<dbReference type="EMBL" id="HBEL01029112">
    <property type="protein sequence ID" value="CAD8417375.1"/>
    <property type="molecule type" value="Transcribed_RNA"/>
</dbReference>
<organism evidence="1">
    <name type="scientific">Proboscia inermis</name>
    <dbReference type="NCBI Taxonomy" id="420281"/>
    <lineage>
        <taxon>Eukaryota</taxon>
        <taxon>Sar</taxon>
        <taxon>Stramenopiles</taxon>
        <taxon>Ochrophyta</taxon>
        <taxon>Bacillariophyta</taxon>
        <taxon>Coscinodiscophyceae</taxon>
        <taxon>Rhizosoleniophycidae</taxon>
        <taxon>Rhizosoleniales</taxon>
        <taxon>Rhizosoleniaceae</taxon>
        <taxon>Proboscia</taxon>
    </lineage>
</organism>
<reference evidence="1" key="1">
    <citation type="submission" date="2021-01" db="EMBL/GenBank/DDBJ databases">
        <authorList>
            <person name="Corre E."/>
            <person name="Pelletier E."/>
            <person name="Niang G."/>
            <person name="Scheremetjew M."/>
            <person name="Finn R."/>
            <person name="Kale V."/>
            <person name="Holt S."/>
            <person name="Cochrane G."/>
            <person name="Meng A."/>
            <person name="Brown T."/>
            <person name="Cohen L."/>
        </authorList>
    </citation>
    <scope>NUCLEOTIDE SEQUENCE</scope>
    <source>
        <strain evidence="1">CCAP1064/1</strain>
    </source>
</reference>
<evidence type="ECO:0000313" key="1">
    <source>
        <dbReference type="EMBL" id="CAD8417375.1"/>
    </source>
</evidence>
<gene>
    <name evidence="1" type="ORF">PINE0816_LOCUS13510</name>
</gene>
<dbReference type="AlphaFoldDB" id="A0A7S0GHN0"/>
<name>A0A7S0GHN0_9STRA</name>
<protein>
    <submittedName>
        <fullName evidence="1">Uncharacterized protein</fullName>
    </submittedName>
</protein>
<sequence length="103" mass="11692">MKETIFYAYCYIVKSETHTRGNMFFKGNRKPLLSDTHAHHLDVKSNERTTPIMVISLKTVKKSWSVSSDKKTGIQSVVNRLGGICETKYDSVRSKPRASIPSK</sequence>